<dbReference type="Proteomes" id="UP000499080">
    <property type="component" value="Unassembled WGS sequence"/>
</dbReference>
<feature type="compositionally biased region" description="Acidic residues" evidence="1">
    <location>
        <begin position="54"/>
        <end position="69"/>
    </location>
</feature>
<sequence>MSSGRPPKPFQEACARTKKRRIWKLGTEVPRPRWPSVTSEDSEEEKIIEEEDVISEEEDAISEVYDISEEEKSQE</sequence>
<dbReference type="EMBL" id="BGPR01000025">
    <property type="protein sequence ID" value="GBL81508.1"/>
    <property type="molecule type" value="Genomic_DNA"/>
</dbReference>
<feature type="region of interest" description="Disordered" evidence="1">
    <location>
        <begin position="54"/>
        <end position="75"/>
    </location>
</feature>
<gene>
    <name evidence="2" type="ORF">AVEN_143764_1</name>
</gene>
<organism evidence="2 3">
    <name type="scientific">Araneus ventricosus</name>
    <name type="common">Orbweaver spider</name>
    <name type="synonym">Epeira ventricosa</name>
    <dbReference type="NCBI Taxonomy" id="182803"/>
    <lineage>
        <taxon>Eukaryota</taxon>
        <taxon>Metazoa</taxon>
        <taxon>Ecdysozoa</taxon>
        <taxon>Arthropoda</taxon>
        <taxon>Chelicerata</taxon>
        <taxon>Arachnida</taxon>
        <taxon>Araneae</taxon>
        <taxon>Araneomorphae</taxon>
        <taxon>Entelegynae</taxon>
        <taxon>Araneoidea</taxon>
        <taxon>Araneidae</taxon>
        <taxon>Araneus</taxon>
    </lineage>
</organism>
<evidence type="ECO:0000313" key="2">
    <source>
        <dbReference type="EMBL" id="GBL81508.1"/>
    </source>
</evidence>
<proteinExistence type="predicted"/>
<protein>
    <submittedName>
        <fullName evidence="2">Uncharacterized protein</fullName>
    </submittedName>
</protein>
<comment type="caution">
    <text evidence="2">The sequence shown here is derived from an EMBL/GenBank/DDBJ whole genome shotgun (WGS) entry which is preliminary data.</text>
</comment>
<name>A0A4Y2AP09_ARAVE</name>
<reference evidence="2 3" key="1">
    <citation type="journal article" date="2019" name="Sci. Rep.">
        <title>Orb-weaving spider Araneus ventricosus genome elucidates the spidroin gene catalogue.</title>
        <authorList>
            <person name="Kono N."/>
            <person name="Nakamura H."/>
            <person name="Ohtoshi R."/>
            <person name="Moran D.A.P."/>
            <person name="Shinohara A."/>
            <person name="Yoshida Y."/>
            <person name="Fujiwara M."/>
            <person name="Mori M."/>
            <person name="Tomita M."/>
            <person name="Arakawa K."/>
        </authorList>
    </citation>
    <scope>NUCLEOTIDE SEQUENCE [LARGE SCALE GENOMIC DNA]</scope>
</reference>
<dbReference type="AlphaFoldDB" id="A0A4Y2AP09"/>
<evidence type="ECO:0000313" key="3">
    <source>
        <dbReference type="Proteomes" id="UP000499080"/>
    </source>
</evidence>
<keyword evidence="3" id="KW-1185">Reference proteome</keyword>
<evidence type="ECO:0000256" key="1">
    <source>
        <dbReference type="SAM" id="MobiDB-lite"/>
    </source>
</evidence>
<accession>A0A4Y2AP09</accession>